<reference evidence="1 2" key="1">
    <citation type="submission" date="2019-12" db="EMBL/GenBank/DDBJ databases">
        <authorList>
            <person name="Shah Mahmud R."/>
            <person name="Ulyanova V."/>
            <person name="Mindubaeva L."/>
            <person name="Markelova M."/>
            <person name="Garifullina K."/>
            <person name="Malanin S."/>
            <person name="Doijad S.P."/>
            <person name="Chakraborty T."/>
            <person name="Ilinskaya O."/>
        </authorList>
    </citation>
    <scope>NUCLEOTIDE SEQUENCE [LARGE SCALE GENOMIC DNA]</scope>
</reference>
<protein>
    <submittedName>
        <fullName evidence="1">Uncharacterized protein</fullName>
    </submittedName>
</protein>
<sequence length="612" mass="65478">MTKFQPLAHIRPLSGYKYNIDYLPTAMDESLTLLQKVNKLIEYCNQLGLLTNDLIDKWNEIVKWLEESLGETVEKILQKWLEDGTIRELLEGALDDYAKREWVESRLEQVIEELKLYVDREIDNIFIKQSVRYTIGEGGDYPSLNAAVDALTNKLVSNRASIEWHILKGHELKEQVFLEGVNLSYVTITSEEPTVLVDTRYLKQDINVNVSPDYVVTPVFAVKNGNLPNIDTVFDLCNCGDKANVCGFHLDNSGLRILMGGGVVNATYIGVSAINGSSVVAHGAKANNCGNRAQVVEGGQVETRGDGFRIWNSTLSATRAEAHSCGDVGFNISQGSSAQLNLARANNCGHHNILITSGSQASARSGNFDNALDDCVTVYASSTLDARYASFVGAGASGIVVTRGSSANIEYATTGGKNGGIYANRSSIVDAYGATADNSGTNAVTAGNASTVNFIYGSAKNAQQDALHCTHGSTINAHQAVLTDAGRNGILAYAGDVFANEANVSNATKHGVESTRGGRVVINRGKANDCGERGVMAIQGEVDASFLEALRAGKRGMEATQGGKVNAYTSNATGATEWGFAIYNGSQIVAVDAIGTINRTVNEVSRQGIVFS</sequence>
<proteinExistence type="predicted"/>
<organism evidence="1 2">
    <name type="scientific">Bacillus phage SRT01hs</name>
    <dbReference type="NCBI Taxonomy" id="2847044"/>
    <lineage>
        <taxon>Viruses</taxon>
        <taxon>Duplodnaviria</taxon>
        <taxon>Heunggongvirae</taxon>
        <taxon>Uroviricota</taxon>
        <taxon>Caudoviricetes</taxon>
        <taxon>Salasmaviridae</taxon>
        <taxon>Tatarstanvirinae</taxon>
        <taxon>Gaunavirus</taxon>
        <taxon>Gaunavirus SRT01hs</taxon>
    </lineage>
</organism>
<evidence type="ECO:0000313" key="1">
    <source>
        <dbReference type="EMBL" id="QHJ75871.1"/>
    </source>
</evidence>
<dbReference type="Proteomes" id="UP000465105">
    <property type="component" value="Segment"/>
</dbReference>
<evidence type="ECO:0000313" key="2">
    <source>
        <dbReference type="Proteomes" id="UP000465105"/>
    </source>
</evidence>
<dbReference type="RefSeq" id="YP_009910639.1">
    <property type="nucleotide sequence ID" value="NC_049973.1"/>
</dbReference>
<keyword evidence="2" id="KW-1185">Reference proteome</keyword>
<accession>A0A6B9SWE9</accession>
<dbReference type="GeneID" id="56239359"/>
<name>A0A6B9SWE9_9CAUD</name>
<dbReference type="EMBL" id="MN857617">
    <property type="protein sequence ID" value="QHJ75871.1"/>
    <property type="molecule type" value="Genomic_DNA"/>
</dbReference>